<evidence type="ECO:0000256" key="15">
    <source>
        <dbReference type="PIRSR" id="PIRSR038885-2"/>
    </source>
</evidence>
<evidence type="ECO:0000256" key="8">
    <source>
        <dbReference type="ARBA" id="ARBA00022692"/>
    </source>
</evidence>
<dbReference type="Pfam" id="PF00032">
    <property type="entry name" value="Cytochrom_B_C"/>
    <property type="match status" value="1"/>
</dbReference>
<dbReference type="InterPro" id="IPR036150">
    <property type="entry name" value="Cyt_b/b6_C_sf"/>
</dbReference>
<dbReference type="PANTHER" id="PTHR19271">
    <property type="entry name" value="CYTOCHROME B"/>
    <property type="match status" value="1"/>
</dbReference>
<dbReference type="KEGG" id="nch:A0U93_01685"/>
<dbReference type="InterPro" id="IPR048259">
    <property type="entry name" value="Cytochrome_b_N_euk/bac"/>
</dbReference>
<keyword evidence="8 16" id="KW-0812">Transmembrane</keyword>
<comment type="function">
    <text evidence="1 16">Component of the ubiquinol-cytochrome c reductase complex (complex III or cytochrome b-c1 complex), which is a respiratory chain that generates an electrochemical potential coupled to ATP synthesis.</text>
</comment>
<evidence type="ECO:0000256" key="1">
    <source>
        <dbReference type="ARBA" id="ARBA00002444"/>
    </source>
</evidence>
<dbReference type="InterPro" id="IPR005798">
    <property type="entry name" value="Cyt_b/b6_C"/>
</dbReference>
<feature type="binding site" description="axial binding residue" evidence="15">
    <location>
        <position position="190"/>
    </location>
    <ligand>
        <name>heme b</name>
        <dbReference type="ChEBI" id="CHEBI:60344"/>
        <label>b562</label>
    </ligand>
    <ligandPart>
        <name>Fe</name>
        <dbReference type="ChEBI" id="CHEBI:18248"/>
    </ligandPart>
</feature>
<comment type="subunit">
    <text evidence="3 16">The main subunits of complex b-c1 are: cytochrome b, cytochrome c1 and the Rieske protein.</text>
</comment>
<accession>A0A1U9KM55</accession>
<keyword evidence="11" id="KW-1133">Transmembrane helix</keyword>
<evidence type="ECO:0000256" key="9">
    <source>
        <dbReference type="ARBA" id="ARBA00022723"/>
    </source>
</evidence>
<comment type="similarity">
    <text evidence="16">Belongs to the cytochrome b family.</text>
</comment>
<keyword evidence="10 16" id="KW-0249">Electron transport</keyword>
<evidence type="ECO:0000256" key="7">
    <source>
        <dbReference type="ARBA" id="ARBA00022660"/>
    </source>
</evidence>
<dbReference type="PROSITE" id="PS51002">
    <property type="entry name" value="CYTB_NTER"/>
    <property type="match status" value="1"/>
</dbReference>
<dbReference type="GO" id="GO:0045275">
    <property type="term" value="C:respiratory chain complex III"/>
    <property type="evidence" value="ECO:0007669"/>
    <property type="project" value="InterPro"/>
</dbReference>
<evidence type="ECO:0000256" key="12">
    <source>
        <dbReference type="ARBA" id="ARBA00023004"/>
    </source>
</evidence>
<evidence type="ECO:0000256" key="3">
    <source>
        <dbReference type="ARBA" id="ARBA00011649"/>
    </source>
</evidence>
<comment type="cofactor">
    <cofactor evidence="16">
        <name>heme b</name>
        <dbReference type="ChEBI" id="CHEBI:60344"/>
    </cofactor>
    <text evidence="16">Binds 2 heme groups non-covalently.</text>
</comment>
<protein>
    <recommendedName>
        <fullName evidence="4 16">Cytochrome b</fullName>
    </recommendedName>
</protein>
<feature type="binding site" description="axial binding residue" evidence="15">
    <location>
        <position position="103"/>
    </location>
    <ligand>
        <name>heme b</name>
        <dbReference type="ChEBI" id="CHEBI:60344"/>
        <label>b566</label>
    </ligand>
    <ligandPart>
        <name>Fe</name>
        <dbReference type="ChEBI" id="CHEBI:18248"/>
    </ligandPart>
</feature>
<evidence type="ECO:0000256" key="6">
    <source>
        <dbReference type="ARBA" id="ARBA00022617"/>
    </source>
</evidence>
<dbReference type="SUPFAM" id="SSF81342">
    <property type="entry name" value="Transmembrane di-heme cytochromes"/>
    <property type="match status" value="1"/>
</dbReference>
<evidence type="ECO:0000256" key="11">
    <source>
        <dbReference type="ARBA" id="ARBA00022989"/>
    </source>
</evidence>
<dbReference type="STRING" id="320497.A0U93_01685"/>
<dbReference type="RefSeq" id="WP_077805839.1">
    <property type="nucleotide sequence ID" value="NZ_BJXS01000004.1"/>
</dbReference>
<keyword evidence="7 16" id="KW-0679">Respiratory chain</keyword>
<reference evidence="17 18" key="1">
    <citation type="submission" date="2016-03" db="EMBL/GenBank/DDBJ databases">
        <title>Acetic acid bacteria sequencing.</title>
        <authorList>
            <person name="Brandt J."/>
            <person name="Jakob F."/>
            <person name="Vogel R.F."/>
        </authorList>
    </citation>
    <scope>NUCLEOTIDE SEQUENCE [LARGE SCALE GENOMIC DNA]</scope>
    <source>
        <strain evidence="17 18">NBRC 101099</strain>
    </source>
</reference>
<comment type="subcellular location">
    <subcellularLocation>
        <location evidence="2">Membrane</location>
        <topology evidence="2">Multi-pass membrane protein</topology>
    </subcellularLocation>
</comment>
<dbReference type="SUPFAM" id="SSF81648">
    <property type="entry name" value="a domain/subunit of cytochrome bc1 complex (Ubiquinol-cytochrome c reductase)"/>
    <property type="match status" value="1"/>
</dbReference>
<comment type="cofactor">
    <cofactor evidence="15">
        <name>heme</name>
        <dbReference type="ChEBI" id="CHEBI:30413"/>
    </cofactor>
    <text evidence="15">Binds 2 heme groups non-covalently.</text>
</comment>
<dbReference type="GO" id="GO:0016491">
    <property type="term" value="F:oxidoreductase activity"/>
    <property type="evidence" value="ECO:0007669"/>
    <property type="project" value="InterPro"/>
</dbReference>
<dbReference type="PROSITE" id="PS51003">
    <property type="entry name" value="CYTB_CTER"/>
    <property type="match status" value="1"/>
</dbReference>
<proteinExistence type="inferred from homology"/>
<evidence type="ECO:0000256" key="2">
    <source>
        <dbReference type="ARBA" id="ARBA00004141"/>
    </source>
</evidence>
<evidence type="ECO:0000313" key="18">
    <source>
        <dbReference type="Proteomes" id="UP000188604"/>
    </source>
</evidence>
<keyword evidence="13" id="KW-0472">Membrane</keyword>
<name>A0A1U9KM55_9PROT</name>
<evidence type="ECO:0000256" key="16">
    <source>
        <dbReference type="RuleBase" id="RU003385"/>
    </source>
</evidence>
<dbReference type="Proteomes" id="UP000188604">
    <property type="component" value="Chromosome"/>
</dbReference>
<dbReference type="GO" id="GO:0046872">
    <property type="term" value="F:metal ion binding"/>
    <property type="evidence" value="ECO:0007669"/>
    <property type="project" value="UniProtKB-KW"/>
</dbReference>
<evidence type="ECO:0000256" key="10">
    <source>
        <dbReference type="ARBA" id="ARBA00022982"/>
    </source>
</evidence>
<dbReference type="GO" id="GO:0008121">
    <property type="term" value="F:quinol-cytochrome-c reductase activity"/>
    <property type="evidence" value="ECO:0007669"/>
    <property type="project" value="InterPro"/>
</dbReference>
<dbReference type="EMBL" id="CP014691">
    <property type="protein sequence ID" value="AQS86872.1"/>
    <property type="molecule type" value="Genomic_DNA"/>
</dbReference>
<sequence>MSNRSQTGWLASRFPIAASFRRQYLDFAMPRNLNYLWNFGAFLTIALVFLVVSGIFLAINYTPTITSAFSSVEKIDRAIASGWFIRSLHIGGVSMLFAALYIHIARSLYYGSYKAPRELVWITGLCLLILVMLAAFAGYILPWGQMSFWGATVVINALKALPLVGTPLSNWLLGDSSLGDVALHRFFILHFVTAFAIIGIVTLHVATLHVVGPNNPAGIEPRRPEATLPFHPYYTTKDGLGLCLFLMIYAGLIFFLPDILTLASNYVEANPLVTPRDIMPEWYFSPFYAILRAVPSKLGGLLLASGSVLLLFFTPWLDRSPIRSARHRPRMRWALRGAFLAFILLGLAGSRPLTEGWLWISRAATIYWYAYFLLVLPLLPRIENPNAMSSIQDTHCL</sequence>
<dbReference type="OrthoDB" id="9804503at2"/>
<evidence type="ECO:0000256" key="4">
    <source>
        <dbReference type="ARBA" id="ARBA00013531"/>
    </source>
</evidence>
<organism evidence="17 18">
    <name type="scientific">Neoasaia chiangmaiensis</name>
    <dbReference type="NCBI Taxonomy" id="320497"/>
    <lineage>
        <taxon>Bacteria</taxon>
        <taxon>Pseudomonadati</taxon>
        <taxon>Pseudomonadota</taxon>
        <taxon>Alphaproteobacteria</taxon>
        <taxon>Acetobacterales</taxon>
        <taxon>Acetobacteraceae</taxon>
        <taxon>Neoasaia</taxon>
    </lineage>
</organism>
<feature type="binding site" evidence="14">
    <location>
        <position position="209"/>
    </location>
    <ligand>
        <name>a ubiquinone</name>
        <dbReference type="ChEBI" id="CHEBI:16389"/>
    </ligand>
</feature>
<evidence type="ECO:0000256" key="14">
    <source>
        <dbReference type="PIRSR" id="PIRSR038885-1"/>
    </source>
</evidence>
<gene>
    <name evidence="17" type="ORF">A0U93_01685</name>
</gene>
<dbReference type="PANTHER" id="PTHR19271:SF16">
    <property type="entry name" value="CYTOCHROME B"/>
    <property type="match status" value="1"/>
</dbReference>
<feature type="binding site" description="axial binding residue" evidence="15">
    <location>
        <position position="204"/>
    </location>
    <ligand>
        <name>heme b</name>
        <dbReference type="ChEBI" id="CHEBI:60344"/>
        <label>b566</label>
    </ligand>
    <ligandPart>
        <name>Fe</name>
        <dbReference type="ChEBI" id="CHEBI:18248"/>
    </ligandPart>
</feature>
<dbReference type="InterPro" id="IPR005797">
    <property type="entry name" value="Cyt_b/b6_N"/>
</dbReference>
<dbReference type="Gene3D" id="1.20.810.10">
    <property type="entry name" value="Cytochrome Bc1 Complex, Chain C"/>
    <property type="match status" value="1"/>
</dbReference>
<dbReference type="Pfam" id="PF00033">
    <property type="entry name" value="Cytochrome_B"/>
    <property type="match status" value="1"/>
</dbReference>
<dbReference type="InterPro" id="IPR027387">
    <property type="entry name" value="Cytb/b6-like_sf"/>
</dbReference>
<dbReference type="InterPro" id="IPR016174">
    <property type="entry name" value="Di-haem_cyt_TM"/>
</dbReference>
<dbReference type="CDD" id="cd00284">
    <property type="entry name" value="Cytochrome_b_N"/>
    <property type="match status" value="1"/>
</dbReference>
<dbReference type="GO" id="GO:0022904">
    <property type="term" value="P:respiratory electron transport chain"/>
    <property type="evidence" value="ECO:0007669"/>
    <property type="project" value="InterPro"/>
</dbReference>
<keyword evidence="9 15" id="KW-0479">Metal-binding</keyword>
<dbReference type="AlphaFoldDB" id="A0A1U9KM55"/>
<keyword evidence="5 16" id="KW-0813">Transport</keyword>
<keyword evidence="18" id="KW-1185">Reference proteome</keyword>
<evidence type="ECO:0000256" key="13">
    <source>
        <dbReference type="ARBA" id="ARBA00023136"/>
    </source>
</evidence>
<dbReference type="PIRSF" id="PIRSF038885">
    <property type="entry name" value="COB"/>
    <property type="match status" value="1"/>
</dbReference>
<feature type="binding site" description="axial binding residue" evidence="15">
    <location>
        <position position="89"/>
    </location>
    <ligand>
        <name>heme b</name>
        <dbReference type="ChEBI" id="CHEBI:60344"/>
        <label>b562</label>
    </ligand>
    <ligandPart>
        <name>Fe</name>
        <dbReference type="ChEBI" id="CHEBI:18248"/>
    </ligandPart>
</feature>
<evidence type="ECO:0000256" key="5">
    <source>
        <dbReference type="ARBA" id="ARBA00022448"/>
    </source>
</evidence>
<keyword evidence="12 15" id="KW-0408">Iron</keyword>
<keyword evidence="6 15" id="KW-0349">Heme</keyword>
<evidence type="ECO:0000313" key="17">
    <source>
        <dbReference type="EMBL" id="AQS86872.1"/>
    </source>
</evidence>
<dbReference type="InterPro" id="IPR030689">
    <property type="entry name" value="Cytochrome_b"/>
</dbReference>